<proteinExistence type="predicted"/>
<sequence length="653" mass="70149">MTAPSGDERLAQEEEQHRQLGVLHGIVEHSVGRLVDGSLAWDAWLCDASRHGRYGFINTLLIPAQRRSATDVRSYDAWPEHGRQVRRGETGIRIISMRGNPRAVFDVEQTDGEPIAKVSVSPAEALQKLSRLAADLGFYLDRGQDWTYLGRPGRRIQLAPELDDISAASRLVHQLAHAIGPGGLLDEAASNAAPCQGARRVFADSVAYLVLADLGLDVSHLRFPPTEQWAGTDARTNASAAIRVVGDQLVRTSTRLRRRLHALASPVTSSASTSAVSPAERSQTTATRDNSALRAALTDAHHFYRRALPGSWGARYLANRGFNAVVQERWDLGLAPHPRRALLHHLRGLGHQDQTIIDAGLAKERDGGEPLDVFRDRILFPLRDRTGEIIGFIGRRRDEAPGPKYLNTPDTALFHKREVLFGLHESRAQLATTCRPLLVEGPLDAIAVNVALPAVYAAVAPCGTAITTAHVEAIAAHADGPTSGLVIALDGDDAGRAGAVRAWRTLHTIPGPIEAALLPPGHDPGDILSPASQFAVREALLSVIPLADLVIDEKIQRFGGALEFVESRLAAAQAAAAQIAQLPPEQIARQVDRVAARTGMDPADVTALVAGAISPDLDPGASSPRPPPSAQQNRGAQRSSPTTSPKPHHRRTT</sequence>
<keyword evidence="4" id="KW-1185">Reference proteome</keyword>
<feature type="domain" description="Toprim" evidence="2">
    <location>
        <begin position="434"/>
        <end position="532"/>
    </location>
</feature>
<feature type="compositionally biased region" description="Polar residues" evidence="1">
    <location>
        <begin position="280"/>
        <end position="290"/>
    </location>
</feature>
<protein>
    <submittedName>
        <fullName evidence="3">DNA primase</fullName>
        <ecNumber evidence="3">2.7.7.-</ecNumber>
    </submittedName>
</protein>
<dbReference type="Gene3D" id="3.90.980.10">
    <property type="entry name" value="DNA primase, catalytic core, N-terminal domain"/>
    <property type="match status" value="1"/>
</dbReference>
<dbReference type="PANTHER" id="PTHR30313:SF2">
    <property type="entry name" value="DNA PRIMASE"/>
    <property type="match status" value="1"/>
</dbReference>
<dbReference type="InterPro" id="IPR006171">
    <property type="entry name" value="TOPRIM_dom"/>
</dbReference>
<feature type="region of interest" description="Disordered" evidence="1">
    <location>
        <begin position="265"/>
        <end position="290"/>
    </location>
</feature>
<dbReference type="CDD" id="cd03364">
    <property type="entry name" value="TOPRIM_DnaG_primases"/>
    <property type="match status" value="1"/>
</dbReference>
<dbReference type="GO" id="GO:0005737">
    <property type="term" value="C:cytoplasm"/>
    <property type="evidence" value="ECO:0007669"/>
    <property type="project" value="TreeGrafter"/>
</dbReference>
<gene>
    <name evidence="3" type="ORF">BJY14_007759</name>
</gene>
<dbReference type="SMART" id="SM00493">
    <property type="entry name" value="TOPRIM"/>
    <property type="match status" value="1"/>
</dbReference>
<dbReference type="EC" id="2.7.7.-" evidence="3"/>
<dbReference type="Gene3D" id="3.40.1360.10">
    <property type="match status" value="1"/>
</dbReference>
<dbReference type="InterPro" id="IPR050219">
    <property type="entry name" value="DnaG_primase"/>
</dbReference>
<name>A0A7Y9EPY2_9ACTN</name>
<dbReference type="AlphaFoldDB" id="A0A7Y9EPY2"/>
<dbReference type="SUPFAM" id="SSF56731">
    <property type="entry name" value="DNA primase core"/>
    <property type="match status" value="1"/>
</dbReference>
<dbReference type="EMBL" id="JACCBA010000001">
    <property type="protein sequence ID" value="NYD51776.1"/>
    <property type="molecule type" value="Genomic_DNA"/>
</dbReference>
<feature type="compositionally biased region" description="Polar residues" evidence="1">
    <location>
        <begin position="630"/>
        <end position="645"/>
    </location>
</feature>
<keyword evidence="3" id="KW-0808">Transferase</keyword>
<evidence type="ECO:0000259" key="2">
    <source>
        <dbReference type="PROSITE" id="PS50880"/>
    </source>
</evidence>
<evidence type="ECO:0000313" key="4">
    <source>
        <dbReference type="Proteomes" id="UP000529783"/>
    </source>
</evidence>
<dbReference type="RefSeq" id="WP_179848100.1">
    <property type="nucleotide sequence ID" value="NZ_JACCBA010000001.1"/>
</dbReference>
<dbReference type="InterPro" id="IPR037068">
    <property type="entry name" value="DNA_primase_core_N_sf"/>
</dbReference>
<feature type="region of interest" description="Disordered" evidence="1">
    <location>
        <begin position="611"/>
        <end position="653"/>
    </location>
</feature>
<dbReference type="InterPro" id="IPR034151">
    <property type="entry name" value="TOPRIM_DnaG_bac"/>
</dbReference>
<dbReference type="Pfam" id="PF13155">
    <property type="entry name" value="Toprim_2"/>
    <property type="match status" value="1"/>
</dbReference>
<accession>A0A7Y9EPY2</accession>
<dbReference type="Proteomes" id="UP000529783">
    <property type="component" value="Unassembled WGS sequence"/>
</dbReference>
<comment type="caution">
    <text evidence="3">The sequence shown here is derived from an EMBL/GenBank/DDBJ whole genome shotgun (WGS) entry which is preliminary data.</text>
</comment>
<dbReference type="InterPro" id="IPR013264">
    <property type="entry name" value="DNAG_N"/>
</dbReference>
<dbReference type="PROSITE" id="PS50880">
    <property type="entry name" value="TOPRIM"/>
    <property type="match status" value="1"/>
</dbReference>
<evidence type="ECO:0000256" key="1">
    <source>
        <dbReference type="SAM" id="MobiDB-lite"/>
    </source>
</evidence>
<dbReference type="GO" id="GO:0006269">
    <property type="term" value="P:DNA replication, synthesis of primer"/>
    <property type="evidence" value="ECO:0007669"/>
    <property type="project" value="TreeGrafter"/>
</dbReference>
<keyword evidence="3" id="KW-0548">Nucleotidyltransferase</keyword>
<reference evidence="3 4" key="1">
    <citation type="submission" date="2020-07" db="EMBL/GenBank/DDBJ databases">
        <title>Sequencing the genomes of 1000 actinobacteria strains.</title>
        <authorList>
            <person name="Klenk H.-P."/>
        </authorList>
    </citation>
    <scope>NUCLEOTIDE SEQUENCE [LARGE SCALE GENOMIC DNA]</scope>
    <source>
        <strain evidence="3 4">DSM 40398</strain>
    </source>
</reference>
<dbReference type="PANTHER" id="PTHR30313">
    <property type="entry name" value="DNA PRIMASE"/>
    <property type="match status" value="1"/>
</dbReference>
<dbReference type="GO" id="GO:0016779">
    <property type="term" value="F:nucleotidyltransferase activity"/>
    <property type="evidence" value="ECO:0007669"/>
    <property type="project" value="UniProtKB-KW"/>
</dbReference>
<dbReference type="Pfam" id="PF08275">
    <property type="entry name" value="DNAG_N"/>
    <property type="match status" value="1"/>
</dbReference>
<evidence type="ECO:0000313" key="3">
    <source>
        <dbReference type="EMBL" id="NYD51776.1"/>
    </source>
</evidence>
<feature type="compositionally biased region" description="Low complexity" evidence="1">
    <location>
        <begin position="265"/>
        <end position="279"/>
    </location>
</feature>
<organism evidence="3 4">
    <name type="scientific">Actinomadura luteofluorescens</name>
    <dbReference type="NCBI Taxonomy" id="46163"/>
    <lineage>
        <taxon>Bacteria</taxon>
        <taxon>Bacillati</taxon>
        <taxon>Actinomycetota</taxon>
        <taxon>Actinomycetes</taxon>
        <taxon>Streptosporangiales</taxon>
        <taxon>Thermomonosporaceae</taxon>
        <taxon>Actinomadura</taxon>
    </lineage>
</organism>